<keyword evidence="23" id="KW-1185">Reference proteome</keyword>
<evidence type="ECO:0000256" key="16">
    <source>
        <dbReference type="ARBA" id="ARBA00034000"/>
    </source>
</evidence>
<feature type="transmembrane region" description="Helical" evidence="19">
    <location>
        <begin position="37"/>
        <end position="58"/>
    </location>
</feature>
<evidence type="ECO:0000256" key="13">
    <source>
        <dbReference type="ARBA" id="ARBA00023136"/>
    </source>
</evidence>
<dbReference type="KEGG" id="drg:H9K76_11325"/>
<evidence type="ECO:0000256" key="18">
    <source>
        <dbReference type="SAM" id="MobiDB-lite"/>
    </source>
</evidence>
<dbReference type="GO" id="GO:0008955">
    <property type="term" value="F:peptidoglycan glycosyltransferase activity"/>
    <property type="evidence" value="ECO:0007669"/>
    <property type="project" value="UniProtKB-EC"/>
</dbReference>
<dbReference type="Gene3D" id="3.40.710.10">
    <property type="entry name" value="DD-peptidase/beta-lactamase superfamily"/>
    <property type="match status" value="1"/>
</dbReference>
<dbReference type="GO" id="GO:0008360">
    <property type="term" value="P:regulation of cell shape"/>
    <property type="evidence" value="ECO:0007669"/>
    <property type="project" value="UniProtKB-KW"/>
</dbReference>
<comment type="catalytic activity">
    <reaction evidence="17">
        <text>[GlcNAc-(1-&gt;4)-Mur2Ac(oyl-L-Ala-gamma-D-Glu-L-Lys-D-Ala-D-Ala)](n)-di-trans,octa-cis-undecaprenyl diphosphate + beta-D-GlcNAc-(1-&gt;4)-Mur2Ac(oyl-L-Ala-gamma-D-Glu-L-Lys-D-Ala-D-Ala)-di-trans,octa-cis-undecaprenyl diphosphate = [GlcNAc-(1-&gt;4)-Mur2Ac(oyl-L-Ala-gamma-D-Glu-L-Lys-D-Ala-D-Ala)](n+1)-di-trans,octa-cis-undecaprenyl diphosphate + di-trans,octa-cis-undecaprenyl diphosphate + H(+)</text>
        <dbReference type="Rhea" id="RHEA:23708"/>
        <dbReference type="Rhea" id="RHEA-COMP:9602"/>
        <dbReference type="Rhea" id="RHEA-COMP:9603"/>
        <dbReference type="ChEBI" id="CHEBI:15378"/>
        <dbReference type="ChEBI" id="CHEBI:58405"/>
        <dbReference type="ChEBI" id="CHEBI:60033"/>
        <dbReference type="ChEBI" id="CHEBI:78435"/>
        <dbReference type="EC" id="2.4.99.28"/>
    </reaction>
</comment>
<dbReference type="PANTHER" id="PTHR32282:SF11">
    <property type="entry name" value="PENICILLIN-BINDING PROTEIN 1B"/>
    <property type="match status" value="1"/>
</dbReference>
<accession>A0A7G9RUP0</accession>
<feature type="compositionally biased region" description="Polar residues" evidence="18">
    <location>
        <begin position="740"/>
        <end position="756"/>
    </location>
</feature>
<evidence type="ECO:0000256" key="3">
    <source>
        <dbReference type="ARBA" id="ARBA00007090"/>
    </source>
</evidence>
<dbReference type="GO" id="GO:0008658">
    <property type="term" value="F:penicillin binding"/>
    <property type="evidence" value="ECO:0007669"/>
    <property type="project" value="InterPro"/>
</dbReference>
<dbReference type="AlphaFoldDB" id="A0A7G9RUP0"/>
<reference evidence="22 23" key="1">
    <citation type="submission" date="2020-08" db="EMBL/GenBank/DDBJ databases">
        <title>Genome sequence of Diaphorobacter ruginosibacter DSM 27467T.</title>
        <authorList>
            <person name="Hyun D.-W."/>
            <person name="Bae J.-W."/>
        </authorList>
    </citation>
    <scope>NUCLEOTIDE SEQUENCE [LARGE SCALE GENOMIC DNA]</scope>
    <source>
        <strain evidence="22 23">DSM 27467</strain>
    </source>
</reference>
<dbReference type="GO" id="GO:0005886">
    <property type="term" value="C:plasma membrane"/>
    <property type="evidence" value="ECO:0007669"/>
    <property type="project" value="UniProtKB-SubCell"/>
</dbReference>
<name>A0A7G9RUP0_9BURK</name>
<evidence type="ECO:0000256" key="6">
    <source>
        <dbReference type="ARBA" id="ARBA00022645"/>
    </source>
</evidence>
<comment type="similarity">
    <text evidence="3">In the C-terminal section; belongs to the transpeptidase family.</text>
</comment>
<dbReference type="InterPro" id="IPR050396">
    <property type="entry name" value="Glycosyltr_51/Transpeptidase"/>
</dbReference>
<dbReference type="InterPro" id="IPR036950">
    <property type="entry name" value="PBP_transglycosylase"/>
</dbReference>
<dbReference type="Pfam" id="PF00912">
    <property type="entry name" value="Transgly"/>
    <property type="match status" value="1"/>
</dbReference>
<keyword evidence="10" id="KW-0378">Hydrolase</keyword>
<evidence type="ECO:0000256" key="1">
    <source>
        <dbReference type="ARBA" id="ARBA00004236"/>
    </source>
</evidence>
<dbReference type="PANTHER" id="PTHR32282">
    <property type="entry name" value="BINDING PROTEIN TRANSPEPTIDASE, PUTATIVE-RELATED"/>
    <property type="match status" value="1"/>
</dbReference>
<evidence type="ECO:0000256" key="5">
    <source>
        <dbReference type="ARBA" id="ARBA00022475"/>
    </source>
</evidence>
<evidence type="ECO:0000256" key="8">
    <source>
        <dbReference type="ARBA" id="ARBA00022676"/>
    </source>
</evidence>
<evidence type="ECO:0000256" key="7">
    <source>
        <dbReference type="ARBA" id="ARBA00022670"/>
    </source>
</evidence>
<evidence type="ECO:0000256" key="4">
    <source>
        <dbReference type="ARBA" id="ARBA00007739"/>
    </source>
</evidence>
<dbReference type="UniPathway" id="UPA00219"/>
<feature type="domain" description="Glycosyl transferase family 51" evidence="21">
    <location>
        <begin position="81"/>
        <end position="257"/>
    </location>
</feature>
<evidence type="ECO:0000256" key="2">
    <source>
        <dbReference type="ARBA" id="ARBA00004752"/>
    </source>
</evidence>
<evidence type="ECO:0000256" key="11">
    <source>
        <dbReference type="ARBA" id="ARBA00022960"/>
    </source>
</evidence>
<evidence type="ECO:0000256" key="14">
    <source>
        <dbReference type="ARBA" id="ARBA00023268"/>
    </source>
</evidence>
<evidence type="ECO:0000313" key="23">
    <source>
        <dbReference type="Proteomes" id="UP000515811"/>
    </source>
</evidence>
<evidence type="ECO:0000256" key="17">
    <source>
        <dbReference type="ARBA" id="ARBA00049902"/>
    </source>
</evidence>
<keyword evidence="19" id="KW-0812">Transmembrane</keyword>
<evidence type="ECO:0000259" key="20">
    <source>
        <dbReference type="Pfam" id="PF00905"/>
    </source>
</evidence>
<dbReference type="InterPro" id="IPR012338">
    <property type="entry name" value="Beta-lactam/transpept-like"/>
</dbReference>
<feature type="domain" description="Penicillin-binding protein transpeptidase" evidence="20">
    <location>
        <begin position="409"/>
        <end position="641"/>
    </location>
</feature>
<feature type="region of interest" description="Disordered" evidence="18">
    <location>
        <begin position="731"/>
        <end position="907"/>
    </location>
</feature>
<dbReference type="Pfam" id="PF00905">
    <property type="entry name" value="Transpeptidase"/>
    <property type="match status" value="1"/>
</dbReference>
<sequence length="907" mass="98415">MPQQDSQDPIQAAGQPAAAALRGIPWPGRPWKSRRNLWWLLAAGPLALFLYVLILIPFTPSISDLRKAKTDQPAQLVSADGRLLAEYKWINREWVPLDGIAQPVKDALIATEDHRFYDHFGLDWKRTASAVVHTLGGDKQGGSTLTQQLARNLYPEEIGRAPTLNRKLKEAITAIKIEMTYSKDEILETYLNTVPFLYNAFGIEMAARTYFDKSAFDLTVLESATLIGMLKGTVYYNPVLNPERAQDRRNTVLAQMKKRGKLSDADYEKLVKRPLRIRFERQAEVNGLAPHLAQQLRRQLIDWADRNGYSLYSDGLVIRTTINGKLQEMANQAIDKQGKALQAVANTAWAPGSVWSAKSPLVQKLVRESTQYEQAVAKGGEPDEVAKELLADSNFLSRLKQQKTRVQAGFMALDPRDGTVLAWVGSRDYAQDPFDHVQAARRQPGSTFKPFVYGAAFAKGMLPSDTFMDEPVEIPLGGKQVWKPTDGSAPSYAPMTLSDGLAYSKNIITAQVMQAVGPERVAQLARAMGVRESRLDEVPALALGTSPVTLKEMVASYGTIANAGTYVAPTLITQIEDKDGKVLEAFAAAKPQRALALTPAQELRDAMRGVIDKGTGVAIRSRYGITADVAGKTGTTQDNTDGWFILMHPQMVAGAWVGFNDGRITLRSDYWGQGAHSALPIVGQVFQQALRGKVIDANQKFVDEEERSVIADAIGSVRNWVVDLFGRSTDQIQPPLATTPEVQGSQLPQGPRTQAPVTYDSDDQRPDISEAPLAPLQNATPDADPGPPPGAGESQDPFWTPPPVQSQQQPPSQPQQGALPSQGQPPMPANGQVRAPQSPQGPAVSAAPAPPVVATQPLQPQPAPPMPAGNPPPMPANGQVNAPAPMPGVVTSPVQRGTVVDSRIAPN</sequence>
<dbReference type="SUPFAM" id="SSF53955">
    <property type="entry name" value="Lysozyme-like"/>
    <property type="match status" value="1"/>
</dbReference>
<keyword evidence="7" id="KW-0645">Protease</keyword>
<keyword evidence="9" id="KW-0808">Transferase</keyword>
<keyword evidence="14" id="KW-0511">Multifunctional enzyme</keyword>
<dbReference type="RefSeq" id="WP_187600328.1">
    <property type="nucleotide sequence ID" value="NZ_CP060714.1"/>
</dbReference>
<evidence type="ECO:0000256" key="12">
    <source>
        <dbReference type="ARBA" id="ARBA00022984"/>
    </source>
</evidence>
<proteinExistence type="inferred from homology"/>
<dbReference type="Gene3D" id="1.10.3810.10">
    <property type="entry name" value="Biosynthetic peptidoglycan transglycosylase-like"/>
    <property type="match status" value="1"/>
</dbReference>
<feature type="compositionally biased region" description="Low complexity" evidence="18">
    <location>
        <begin position="805"/>
        <end position="822"/>
    </location>
</feature>
<evidence type="ECO:0000256" key="19">
    <source>
        <dbReference type="SAM" id="Phobius"/>
    </source>
</evidence>
<dbReference type="GO" id="GO:0030288">
    <property type="term" value="C:outer membrane-bounded periplasmic space"/>
    <property type="evidence" value="ECO:0007669"/>
    <property type="project" value="TreeGrafter"/>
</dbReference>
<evidence type="ECO:0000259" key="21">
    <source>
        <dbReference type="Pfam" id="PF00912"/>
    </source>
</evidence>
<protein>
    <submittedName>
        <fullName evidence="22">Transglycosylase domain-containing protein</fullName>
    </submittedName>
</protein>
<comment type="pathway">
    <text evidence="2">Cell wall biogenesis; peptidoglycan biosynthesis.</text>
</comment>
<dbReference type="GO" id="GO:0009252">
    <property type="term" value="P:peptidoglycan biosynthetic process"/>
    <property type="evidence" value="ECO:0007669"/>
    <property type="project" value="UniProtKB-UniPathway"/>
</dbReference>
<gene>
    <name evidence="22" type="ORF">H9K76_11325</name>
</gene>
<keyword evidence="12" id="KW-0573">Peptidoglycan synthesis</keyword>
<evidence type="ECO:0000256" key="15">
    <source>
        <dbReference type="ARBA" id="ARBA00023316"/>
    </source>
</evidence>
<comment type="similarity">
    <text evidence="4">In the N-terminal section; belongs to the glycosyltransferase 51 family.</text>
</comment>
<dbReference type="GO" id="GO:0009002">
    <property type="term" value="F:serine-type D-Ala-D-Ala carboxypeptidase activity"/>
    <property type="evidence" value="ECO:0007669"/>
    <property type="project" value="UniProtKB-EC"/>
</dbReference>
<keyword evidence="19" id="KW-1133">Transmembrane helix</keyword>
<organism evidence="22 23">
    <name type="scientific">Diaphorobacter ruginosibacter</name>
    <dbReference type="NCBI Taxonomy" id="1715720"/>
    <lineage>
        <taxon>Bacteria</taxon>
        <taxon>Pseudomonadati</taxon>
        <taxon>Pseudomonadota</taxon>
        <taxon>Betaproteobacteria</taxon>
        <taxon>Burkholderiales</taxon>
        <taxon>Comamonadaceae</taxon>
        <taxon>Diaphorobacter</taxon>
    </lineage>
</organism>
<keyword evidence="6" id="KW-0121">Carboxypeptidase</keyword>
<dbReference type="InterPro" id="IPR001460">
    <property type="entry name" value="PCN-bd_Tpept"/>
</dbReference>
<evidence type="ECO:0000256" key="9">
    <source>
        <dbReference type="ARBA" id="ARBA00022679"/>
    </source>
</evidence>
<dbReference type="EMBL" id="CP060714">
    <property type="protein sequence ID" value="QNN59315.1"/>
    <property type="molecule type" value="Genomic_DNA"/>
</dbReference>
<feature type="compositionally biased region" description="Low complexity" evidence="18">
    <location>
        <begin position="835"/>
        <end position="858"/>
    </location>
</feature>
<dbReference type="SUPFAM" id="SSF56601">
    <property type="entry name" value="beta-lactamase/transpeptidase-like"/>
    <property type="match status" value="1"/>
</dbReference>
<dbReference type="GO" id="GO:0071555">
    <property type="term" value="P:cell wall organization"/>
    <property type="evidence" value="ECO:0007669"/>
    <property type="project" value="UniProtKB-KW"/>
</dbReference>
<comment type="catalytic activity">
    <reaction evidence="16">
        <text>Preferential cleavage: (Ac)2-L-Lys-D-Ala-|-D-Ala. Also transpeptidation of peptidyl-alanyl moieties that are N-acyl substituents of D-alanine.</text>
        <dbReference type="EC" id="3.4.16.4"/>
    </reaction>
</comment>
<keyword evidence="15" id="KW-0961">Cell wall biogenesis/degradation</keyword>
<feature type="compositionally biased region" description="Pro residues" evidence="18">
    <location>
        <begin position="859"/>
        <end position="875"/>
    </location>
</feature>
<keyword evidence="8" id="KW-0328">Glycosyltransferase</keyword>
<keyword evidence="13 19" id="KW-0472">Membrane</keyword>
<evidence type="ECO:0000256" key="10">
    <source>
        <dbReference type="ARBA" id="ARBA00022801"/>
    </source>
</evidence>
<comment type="subcellular location">
    <subcellularLocation>
        <location evidence="1">Cell membrane</location>
    </subcellularLocation>
</comment>
<dbReference type="GO" id="GO:0006508">
    <property type="term" value="P:proteolysis"/>
    <property type="evidence" value="ECO:0007669"/>
    <property type="project" value="UniProtKB-KW"/>
</dbReference>
<evidence type="ECO:0000313" key="22">
    <source>
        <dbReference type="EMBL" id="QNN59315.1"/>
    </source>
</evidence>
<keyword evidence="5" id="KW-1003">Cell membrane</keyword>
<dbReference type="Proteomes" id="UP000515811">
    <property type="component" value="Chromosome"/>
</dbReference>
<dbReference type="InterPro" id="IPR001264">
    <property type="entry name" value="Glyco_trans_51"/>
</dbReference>
<dbReference type="InterPro" id="IPR023346">
    <property type="entry name" value="Lysozyme-like_dom_sf"/>
</dbReference>
<keyword evidence="11" id="KW-0133">Cell shape</keyword>